<comment type="caution">
    <text evidence="2">The sequence shown here is derived from an EMBL/GenBank/DDBJ whole genome shotgun (WGS) entry which is preliminary data.</text>
</comment>
<keyword evidence="1" id="KW-1133">Transmembrane helix</keyword>
<reference evidence="2 3" key="1">
    <citation type="journal article" date="2019" name="PLoS Pathog.">
        <title>Genome sequence of the bovine parasite Schistosoma bovis Tanzania.</title>
        <authorList>
            <person name="Oey H."/>
            <person name="Zakrzewski M."/>
            <person name="Gobert G."/>
            <person name="Gravermann K."/>
            <person name="Stoye J."/>
            <person name="Jones M."/>
            <person name="Mcmanus D."/>
            <person name="Krause L."/>
        </authorList>
    </citation>
    <scope>NUCLEOTIDE SEQUENCE [LARGE SCALE GENOMIC DNA]</scope>
    <source>
        <strain evidence="2 3">TAN1997</strain>
    </source>
</reference>
<dbReference type="EMBL" id="QMKO01000211">
    <property type="protein sequence ID" value="RTG91356.1"/>
    <property type="molecule type" value="Genomic_DNA"/>
</dbReference>
<feature type="transmembrane region" description="Helical" evidence="1">
    <location>
        <begin position="42"/>
        <end position="65"/>
    </location>
</feature>
<evidence type="ECO:0000313" key="2">
    <source>
        <dbReference type="EMBL" id="RTG91356.1"/>
    </source>
</evidence>
<dbReference type="AlphaFoldDB" id="A0A430QUG9"/>
<evidence type="ECO:0000256" key="1">
    <source>
        <dbReference type="SAM" id="Phobius"/>
    </source>
</evidence>
<dbReference type="Proteomes" id="UP000290809">
    <property type="component" value="Unassembled WGS sequence"/>
</dbReference>
<evidence type="ECO:0000313" key="3">
    <source>
        <dbReference type="Proteomes" id="UP000290809"/>
    </source>
</evidence>
<accession>A0A430QUG9</accession>
<protein>
    <submittedName>
        <fullName evidence="2">Uncharacterized protein</fullName>
    </submittedName>
</protein>
<proteinExistence type="predicted"/>
<name>A0A430QUG9_SCHBO</name>
<sequence>MLIVLLVDQLTQQYVYGIFVQMRNGLFKHFVDIQMLFVVYSYYPYLITNQIIIITIQLLHILIVGNHPKYY</sequence>
<keyword evidence="1" id="KW-0812">Transmembrane</keyword>
<keyword evidence="1" id="KW-0472">Membrane</keyword>
<keyword evidence="3" id="KW-1185">Reference proteome</keyword>
<organism evidence="2 3">
    <name type="scientific">Schistosoma bovis</name>
    <name type="common">Blood fluke</name>
    <dbReference type="NCBI Taxonomy" id="6184"/>
    <lineage>
        <taxon>Eukaryota</taxon>
        <taxon>Metazoa</taxon>
        <taxon>Spiralia</taxon>
        <taxon>Lophotrochozoa</taxon>
        <taxon>Platyhelminthes</taxon>
        <taxon>Trematoda</taxon>
        <taxon>Digenea</taxon>
        <taxon>Strigeidida</taxon>
        <taxon>Schistosomatoidea</taxon>
        <taxon>Schistosomatidae</taxon>
        <taxon>Schistosoma</taxon>
    </lineage>
</organism>
<gene>
    <name evidence="2" type="ORF">DC041_0005478</name>
</gene>